<dbReference type="Proteomes" id="UP000192731">
    <property type="component" value="Unassembled WGS sequence"/>
</dbReference>
<feature type="domain" description="DUF4367" evidence="2">
    <location>
        <begin position="160"/>
        <end position="237"/>
    </location>
</feature>
<protein>
    <recommendedName>
        <fullName evidence="2">DUF4367 domain-containing protein</fullName>
    </recommendedName>
</protein>
<keyword evidence="1" id="KW-1133">Transmembrane helix</keyword>
<proteinExistence type="predicted"/>
<dbReference type="RefSeq" id="WP_084052511.1">
    <property type="nucleotide sequence ID" value="NZ_FWWT01000013.1"/>
</dbReference>
<sequence>MDDKYLDKSIEDNLKIMIEGPVSIDVEQSWEEFEKRLNKTENKPKQKGIKHRKHLKIIVAVLVIIIIATPIVNANKVTAFKDETYQWFSKSEDGEATVISKNTNIKIEPGLYKDLTFEEAQSMTTYNIKYPNYLSAGITNKPQISINAGKYPYAITNLIFENDDKMLLIKQENIIGERTTNTYVPKNAKIKKVTKNDIEFLIIENANNYQVHWTINSMEYIVVATNIKYEELMKIIKDLN</sequence>
<dbReference type="AlphaFoldDB" id="A0A1W1UY98"/>
<organism evidence="3 4">
    <name type="scientific">Desulfonispora thiosulfatigenes DSM 11270</name>
    <dbReference type="NCBI Taxonomy" id="656914"/>
    <lineage>
        <taxon>Bacteria</taxon>
        <taxon>Bacillati</taxon>
        <taxon>Bacillota</taxon>
        <taxon>Clostridia</taxon>
        <taxon>Eubacteriales</taxon>
        <taxon>Peptococcaceae</taxon>
        <taxon>Desulfonispora</taxon>
    </lineage>
</organism>
<evidence type="ECO:0000313" key="3">
    <source>
        <dbReference type="EMBL" id="SMB86082.1"/>
    </source>
</evidence>
<evidence type="ECO:0000313" key="4">
    <source>
        <dbReference type="Proteomes" id="UP000192731"/>
    </source>
</evidence>
<evidence type="ECO:0000256" key="1">
    <source>
        <dbReference type="SAM" id="Phobius"/>
    </source>
</evidence>
<dbReference type="Pfam" id="PF14285">
    <property type="entry name" value="DUF4367"/>
    <property type="match status" value="1"/>
</dbReference>
<keyword evidence="1" id="KW-0812">Transmembrane</keyword>
<keyword evidence="4" id="KW-1185">Reference proteome</keyword>
<dbReference type="InterPro" id="IPR025377">
    <property type="entry name" value="DUF4367"/>
</dbReference>
<gene>
    <name evidence="3" type="ORF">SAMN00017405_1114</name>
</gene>
<reference evidence="3 4" key="1">
    <citation type="submission" date="2017-04" db="EMBL/GenBank/DDBJ databases">
        <authorList>
            <person name="Afonso C.L."/>
            <person name="Miller P.J."/>
            <person name="Scott M.A."/>
            <person name="Spackman E."/>
            <person name="Goraichik I."/>
            <person name="Dimitrov K.M."/>
            <person name="Suarez D.L."/>
            <person name="Swayne D.E."/>
        </authorList>
    </citation>
    <scope>NUCLEOTIDE SEQUENCE [LARGE SCALE GENOMIC DNA]</scope>
    <source>
        <strain evidence="3 4">DSM 11270</strain>
    </source>
</reference>
<feature type="transmembrane region" description="Helical" evidence="1">
    <location>
        <begin position="55"/>
        <end position="72"/>
    </location>
</feature>
<evidence type="ECO:0000259" key="2">
    <source>
        <dbReference type="Pfam" id="PF14285"/>
    </source>
</evidence>
<dbReference type="EMBL" id="FWWT01000013">
    <property type="protein sequence ID" value="SMB86082.1"/>
    <property type="molecule type" value="Genomic_DNA"/>
</dbReference>
<keyword evidence="1" id="KW-0472">Membrane</keyword>
<dbReference type="STRING" id="656914.SAMN00017405_1114"/>
<accession>A0A1W1UY98</accession>
<name>A0A1W1UY98_DESTI</name>